<evidence type="ECO:0000313" key="2">
    <source>
        <dbReference type="Proteomes" id="UP000652761"/>
    </source>
</evidence>
<sequence>MKIPFNLRCSAPLASEFPEILLLLLLFSWICFLPQHIKLLSRDWPLIPRPSSSKDGLQLLEMEKDLEEPLLPPKAFLGVSKCLDTQADYVDTTGYCFKTGFSDSGLVSTHRCECTQDKQ</sequence>
<comment type="caution">
    <text evidence="1">The sequence shown here is derived from an EMBL/GenBank/DDBJ whole genome shotgun (WGS) entry which is preliminary data.</text>
</comment>
<gene>
    <name evidence="1" type="ORF">Taro_050999</name>
</gene>
<proteinExistence type="predicted"/>
<keyword evidence="2" id="KW-1185">Reference proteome</keyword>
<dbReference type="EMBL" id="NMUH01007912">
    <property type="protein sequence ID" value="MQM18016.1"/>
    <property type="molecule type" value="Genomic_DNA"/>
</dbReference>
<dbReference type="Proteomes" id="UP000652761">
    <property type="component" value="Unassembled WGS sequence"/>
</dbReference>
<name>A0A843XFB5_COLES</name>
<evidence type="ECO:0000313" key="1">
    <source>
        <dbReference type="EMBL" id="MQM18016.1"/>
    </source>
</evidence>
<protein>
    <submittedName>
        <fullName evidence="1">Uncharacterized protein</fullName>
    </submittedName>
</protein>
<organism evidence="1 2">
    <name type="scientific">Colocasia esculenta</name>
    <name type="common">Wild taro</name>
    <name type="synonym">Arum esculentum</name>
    <dbReference type="NCBI Taxonomy" id="4460"/>
    <lineage>
        <taxon>Eukaryota</taxon>
        <taxon>Viridiplantae</taxon>
        <taxon>Streptophyta</taxon>
        <taxon>Embryophyta</taxon>
        <taxon>Tracheophyta</taxon>
        <taxon>Spermatophyta</taxon>
        <taxon>Magnoliopsida</taxon>
        <taxon>Liliopsida</taxon>
        <taxon>Araceae</taxon>
        <taxon>Aroideae</taxon>
        <taxon>Colocasieae</taxon>
        <taxon>Colocasia</taxon>
    </lineage>
</organism>
<reference evidence="1" key="1">
    <citation type="submission" date="2017-07" db="EMBL/GenBank/DDBJ databases">
        <title>Taro Niue Genome Assembly and Annotation.</title>
        <authorList>
            <person name="Atibalentja N."/>
            <person name="Keating K."/>
            <person name="Fields C.J."/>
        </authorList>
    </citation>
    <scope>NUCLEOTIDE SEQUENCE</scope>
    <source>
        <strain evidence="1">Niue_2</strain>
        <tissue evidence="1">Leaf</tissue>
    </source>
</reference>
<dbReference type="AlphaFoldDB" id="A0A843XFB5"/>
<accession>A0A843XFB5</accession>